<feature type="transmembrane region" description="Helical" evidence="2">
    <location>
        <begin position="321"/>
        <end position="343"/>
    </location>
</feature>
<name>A0A7K0KBF3_9BACT</name>
<keyword evidence="2" id="KW-0812">Transmembrane</keyword>
<dbReference type="Proteomes" id="UP000438914">
    <property type="component" value="Unassembled WGS sequence"/>
</dbReference>
<reference evidence="3 4" key="1">
    <citation type="submission" date="2019-08" db="EMBL/GenBank/DDBJ databases">
        <title>In-depth cultivation of the pig gut microbiome towards novel bacterial diversity and tailored functional studies.</title>
        <authorList>
            <person name="Wylensek D."/>
            <person name="Hitch T.C.A."/>
            <person name="Clavel T."/>
        </authorList>
    </citation>
    <scope>NUCLEOTIDE SEQUENCE [LARGE SCALE GENOMIC DNA]</scope>
    <source>
        <strain evidence="3 4">LKV-178-WT-2A</strain>
    </source>
</reference>
<keyword evidence="1" id="KW-0175">Coiled coil</keyword>
<organism evidence="3 4">
    <name type="scientific">Hallella mizrahii</name>
    <dbReference type="NCBI Taxonomy" id="2606637"/>
    <lineage>
        <taxon>Bacteria</taxon>
        <taxon>Pseudomonadati</taxon>
        <taxon>Bacteroidota</taxon>
        <taxon>Bacteroidia</taxon>
        <taxon>Bacteroidales</taxon>
        <taxon>Prevotellaceae</taxon>
        <taxon>Hallella</taxon>
    </lineage>
</organism>
<dbReference type="EMBL" id="VUNG01000001">
    <property type="protein sequence ID" value="MST83251.1"/>
    <property type="molecule type" value="Genomic_DNA"/>
</dbReference>
<accession>A0A7K0KBF3</accession>
<evidence type="ECO:0000313" key="3">
    <source>
        <dbReference type="EMBL" id="MST83251.1"/>
    </source>
</evidence>
<sequence length="475" mass="53729">MSFQVIVIFHGVPAGLKLCGNVDEQDKAYLQTFYNQGEWDVPEFMKVERVANKMFYTFVKCNNVSAHDGRDGSYLGITLRMNYYYGDIQNIYSILKGVYKKLCVGTLVSDNGKLIKYLVSDFKDVGDKLEDYNKRIIDTIGTFTSGSDLQAIDQVSGGKGFKCVNLMECTESVAKRILVNSDSLKVSTYYASDAEMLLQSKYENKLKQAQQQYSQELQKAECQYNERVVELRRQSEQKERELHVGTKSLKEELGRLQKDKDRMQKEIESVNVKLSQEKAEKQRILKSLKDMLNSSDYTMSISDKDKTKLTEAKNHSNHKFALGRVLLLLVIILLLIVTNALMWRQSAQLGKDLTAVNTRLDSLDASFQGGQAAEQSQADSEFDPNHWRIDIKGKGISGSLKKGKEYDITIKPESTNNSTSDIPEGDWCSDQDVKFSKTVNGKAKLSIPRNFTKKKLTIAYVVNGKFKSCPVTVNN</sequence>
<evidence type="ECO:0000256" key="1">
    <source>
        <dbReference type="SAM" id="Coils"/>
    </source>
</evidence>
<comment type="caution">
    <text evidence="3">The sequence shown here is derived from an EMBL/GenBank/DDBJ whole genome shotgun (WGS) entry which is preliminary data.</text>
</comment>
<gene>
    <name evidence="3" type="ORF">FYJ73_00860</name>
</gene>
<keyword evidence="4" id="KW-1185">Reference proteome</keyword>
<proteinExistence type="predicted"/>
<keyword evidence="2" id="KW-0472">Membrane</keyword>
<protein>
    <submittedName>
        <fullName evidence="3">Uncharacterized protein</fullName>
    </submittedName>
</protein>
<feature type="coiled-coil region" evidence="1">
    <location>
        <begin position="199"/>
        <end position="291"/>
    </location>
</feature>
<keyword evidence="2" id="KW-1133">Transmembrane helix</keyword>
<evidence type="ECO:0000313" key="4">
    <source>
        <dbReference type="Proteomes" id="UP000438914"/>
    </source>
</evidence>
<evidence type="ECO:0000256" key="2">
    <source>
        <dbReference type="SAM" id="Phobius"/>
    </source>
</evidence>
<dbReference type="AlphaFoldDB" id="A0A7K0KBF3"/>
<dbReference type="RefSeq" id="WP_154532665.1">
    <property type="nucleotide sequence ID" value="NZ_VUNG01000001.1"/>
</dbReference>